<keyword evidence="1" id="KW-1133">Transmembrane helix</keyword>
<dbReference type="EMBL" id="VHQG01000001">
    <property type="protein sequence ID" value="TPW77820.1"/>
    <property type="molecule type" value="Genomic_DNA"/>
</dbReference>
<accession>A0A506Y8J8</accession>
<dbReference type="InterPro" id="IPR008523">
    <property type="entry name" value="DUF805"/>
</dbReference>
<keyword evidence="3" id="KW-1185">Reference proteome</keyword>
<dbReference type="Pfam" id="PF05656">
    <property type="entry name" value="DUF805"/>
    <property type="match status" value="1"/>
</dbReference>
<feature type="transmembrane region" description="Helical" evidence="1">
    <location>
        <begin position="143"/>
        <end position="165"/>
    </location>
</feature>
<keyword evidence="1" id="KW-0812">Transmembrane</keyword>
<evidence type="ECO:0000313" key="2">
    <source>
        <dbReference type="EMBL" id="TPW77820.1"/>
    </source>
</evidence>
<protein>
    <submittedName>
        <fullName evidence="2">DUF805 domain-containing protein</fullName>
    </submittedName>
</protein>
<organism evidence="2 3">
    <name type="scientific">Schumannella soli</name>
    <dbReference type="NCBI Taxonomy" id="2590779"/>
    <lineage>
        <taxon>Bacteria</taxon>
        <taxon>Bacillati</taxon>
        <taxon>Actinomycetota</taxon>
        <taxon>Actinomycetes</taxon>
        <taxon>Micrococcales</taxon>
        <taxon>Microbacteriaceae</taxon>
        <taxon>Schumannella</taxon>
    </lineage>
</organism>
<feature type="transmembrane region" description="Helical" evidence="1">
    <location>
        <begin position="109"/>
        <end position="131"/>
    </location>
</feature>
<name>A0A506Y8J8_9MICO</name>
<dbReference type="PANTHER" id="PTHR34980">
    <property type="entry name" value="INNER MEMBRANE PROTEIN-RELATED-RELATED"/>
    <property type="match status" value="1"/>
</dbReference>
<comment type="caution">
    <text evidence="2">The sequence shown here is derived from an EMBL/GenBank/DDBJ whole genome shotgun (WGS) entry which is preliminary data.</text>
</comment>
<dbReference type="Proteomes" id="UP000316252">
    <property type="component" value="Unassembled WGS sequence"/>
</dbReference>
<gene>
    <name evidence="2" type="ORF">FJ657_04000</name>
</gene>
<evidence type="ECO:0000256" key="1">
    <source>
        <dbReference type="SAM" id="Phobius"/>
    </source>
</evidence>
<reference evidence="2 3" key="1">
    <citation type="submission" date="2019-06" db="EMBL/GenBank/DDBJ databases">
        <authorList>
            <person name="Li F."/>
        </authorList>
    </citation>
    <scope>NUCLEOTIDE SEQUENCE [LARGE SCALE GENOMIC DNA]</scope>
    <source>
        <strain evidence="2 3">10F1D-1</strain>
    </source>
</reference>
<proteinExistence type="predicted"/>
<dbReference type="GO" id="GO:0005886">
    <property type="term" value="C:plasma membrane"/>
    <property type="evidence" value="ECO:0007669"/>
    <property type="project" value="TreeGrafter"/>
</dbReference>
<sequence>MSSAADSRPASHVAAEPPLWLPYYRAPLVAAIRRFFRKYADFSGRAGRAEYWWWTLVSIVVHLALTILAGVISGDWDRRDYRDAGVLSTFGIVSLPTPPDAAHESAGAFVAYGIDLLASGFALATFIPGLAVTWRRLHDVDKAGGWFFIVLVPIIGAITMLVWTVSSPKPEGARFDRLPALAYEPPPSA</sequence>
<dbReference type="AlphaFoldDB" id="A0A506Y8J8"/>
<keyword evidence="1" id="KW-0472">Membrane</keyword>
<dbReference type="OrthoDB" id="9812349at2"/>
<dbReference type="PANTHER" id="PTHR34980:SF2">
    <property type="entry name" value="INNER MEMBRANE PROTEIN YHAH-RELATED"/>
    <property type="match status" value="1"/>
</dbReference>
<evidence type="ECO:0000313" key="3">
    <source>
        <dbReference type="Proteomes" id="UP000316252"/>
    </source>
</evidence>
<feature type="transmembrane region" description="Helical" evidence="1">
    <location>
        <begin position="51"/>
        <end position="72"/>
    </location>
</feature>